<evidence type="ECO:0000313" key="2">
    <source>
        <dbReference type="EMBL" id="ANP44863.1"/>
    </source>
</evidence>
<feature type="transmembrane region" description="Helical" evidence="1">
    <location>
        <begin position="198"/>
        <end position="215"/>
    </location>
</feature>
<keyword evidence="1" id="KW-0472">Membrane</keyword>
<dbReference type="AlphaFoldDB" id="A0A1B1AE80"/>
<accession>A0A1B1AE80</accession>
<evidence type="ECO:0000313" key="3">
    <source>
        <dbReference type="Proteomes" id="UP000092498"/>
    </source>
</evidence>
<dbReference type="EMBL" id="CP013244">
    <property type="protein sequence ID" value="ANP44863.1"/>
    <property type="molecule type" value="Genomic_DNA"/>
</dbReference>
<keyword evidence="3" id="KW-1185">Reference proteome</keyword>
<dbReference type="RefSeq" id="WP_066767472.1">
    <property type="nucleotide sequence ID" value="NZ_CP013244.1"/>
</dbReference>
<feature type="transmembrane region" description="Helical" evidence="1">
    <location>
        <begin position="49"/>
        <end position="70"/>
    </location>
</feature>
<keyword evidence="1" id="KW-0812">Transmembrane</keyword>
<protein>
    <submittedName>
        <fullName evidence="2">Uncharacterized protein</fullName>
    </submittedName>
</protein>
<dbReference type="STRING" id="1759059.ATE48_02445"/>
<name>A0A1B1AE80_9PROT</name>
<dbReference type="Proteomes" id="UP000092498">
    <property type="component" value="Chromosome"/>
</dbReference>
<reference evidence="2 3" key="1">
    <citation type="submission" date="2015-11" db="EMBL/GenBank/DDBJ databases">
        <title>Whole-Genome Sequence of Candidatus Oderbacter manganicum from the National Park Lower Oder Valley, Germany.</title>
        <authorList>
            <person name="Braun B."/>
            <person name="Liere K."/>
            <person name="Szewzyk U."/>
        </authorList>
    </citation>
    <scope>NUCLEOTIDE SEQUENCE [LARGE SCALE GENOMIC DNA]</scope>
    <source>
        <strain evidence="2 3">OTSz_A_272</strain>
    </source>
</reference>
<sequence>MTKRIRLAQIDRLIEVLDNTRFGPPPRAEIETPRAAYISARCVEERARVIYGCATIILIIGWVVYAFTIGSLDFPDWFNPTMLGLLTIHLVALSLFTFLLPVLRRRERVAFLLEYFERVLTSVDEPLARKTAPPVVLHAIEVLERASSPAELGQSYARDEKWSGRVHGWDLDGVYVAFLWALAVVVGVSGDQFGLPDFLRGIIIGGAGVAAFYQLNRSREERGIRQRAEDALGRWRHLVPKLRELPS</sequence>
<dbReference type="InParanoid" id="A0A1B1AE80"/>
<evidence type="ECO:0000256" key="1">
    <source>
        <dbReference type="SAM" id="Phobius"/>
    </source>
</evidence>
<feature type="transmembrane region" description="Helical" evidence="1">
    <location>
        <begin position="168"/>
        <end position="186"/>
    </location>
</feature>
<dbReference type="KEGG" id="cbot:ATE48_02445"/>
<feature type="transmembrane region" description="Helical" evidence="1">
    <location>
        <begin position="82"/>
        <end position="103"/>
    </location>
</feature>
<proteinExistence type="predicted"/>
<keyword evidence="1" id="KW-1133">Transmembrane helix</keyword>
<gene>
    <name evidence="2" type="ORF">ATE48_02445</name>
</gene>
<organism evidence="2 3">
    <name type="scientific">Candidatus Viadribacter manganicus</name>
    <dbReference type="NCBI Taxonomy" id="1759059"/>
    <lineage>
        <taxon>Bacteria</taxon>
        <taxon>Pseudomonadati</taxon>
        <taxon>Pseudomonadota</taxon>
        <taxon>Alphaproteobacteria</taxon>
        <taxon>Hyphomonadales</taxon>
        <taxon>Hyphomonadaceae</taxon>
        <taxon>Candidatus Viadribacter</taxon>
    </lineage>
</organism>